<evidence type="ECO:0000313" key="2">
    <source>
        <dbReference type="EMBL" id="MBT1540550.1"/>
    </source>
</evidence>
<gene>
    <name evidence="2" type="ORF">KK103_02145</name>
</gene>
<feature type="transmembrane region" description="Helical" evidence="1">
    <location>
        <begin position="52"/>
        <end position="74"/>
    </location>
</feature>
<name>A0A9Q2W188_9MICO</name>
<evidence type="ECO:0000256" key="1">
    <source>
        <dbReference type="SAM" id="Phobius"/>
    </source>
</evidence>
<organism evidence="2 3">
    <name type="scientific">Curtobacterium flaccumfaciens pv. flaccumfaciens</name>
    <dbReference type="NCBI Taxonomy" id="138532"/>
    <lineage>
        <taxon>Bacteria</taxon>
        <taxon>Bacillati</taxon>
        <taxon>Actinomycetota</taxon>
        <taxon>Actinomycetes</taxon>
        <taxon>Micrococcales</taxon>
        <taxon>Microbacteriaceae</taxon>
        <taxon>Curtobacterium</taxon>
    </lineage>
</organism>
<keyword evidence="1" id="KW-0472">Membrane</keyword>
<feature type="transmembrane region" description="Helical" evidence="1">
    <location>
        <begin position="12"/>
        <end position="40"/>
    </location>
</feature>
<dbReference type="EMBL" id="JAHEWX010000002">
    <property type="protein sequence ID" value="MBT1540550.1"/>
    <property type="molecule type" value="Genomic_DNA"/>
</dbReference>
<keyword evidence="1" id="KW-1133">Transmembrane helix</keyword>
<dbReference type="AlphaFoldDB" id="A0A9Q2W188"/>
<dbReference type="RefSeq" id="WP_056068584.1">
    <property type="nucleotide sequence ID" value="NZ_JAHEWX010000002.1"/>
</dbReference>
<evidence type="ECO:0000313" key="3">
    <source>
        <dbReference type="Proteomes" id="UP000709437"/>
    </source>
</evidence>
<protein>
    <submittedName>
        <fullName evidence="2">Uncharacterized protein</fullName>
    </submittedName>
</protein>
<dbReference type="Proteomes" id="UP000709437">
    <property type="component" value="Unassembled WGS sequence"/>
</dbReference>
<sequence>MTNAPGTAPHRGAVILLSVLVIASWTAAVVVPLLTLRLLLGVGAPHDRLVTIGFASFLTFALLAAGLTVGLVILRRSRMAGVRQPSP</sequence>
<proteinExistence type="predicted"/>
<comment type="caution">
    <text evidence="2">The sequence shown here is derived from an EMBL/GenBank/DDBJ whole genome shotgun (WGS) entry which is preliminary data.</text>
</comment>
<keyword evidence="1" id="KW-0812">Transmembrane</keyword>
<reference evidence="2" key="1">
    <citation type="submission" date="2021-05" db="EMBL/GenBank/DDBJ databases">
        <title>Whole genome sequence of Curtobacterium flaccumfaciens pv. flaccumfaciens strain CFBP 3417.</title>
        <authorList>
            <person name="Osdaghi E."/>
            <person name="Taghouti G."/>
            <person name="Portier P."/>
            <person name="Fazliarab A."/>
            <person name="Taghavi S.M."/>
            <person name="Briand M."/>
            <person name="Le-Saux M."/>
            <person name="Jacques M.-A."/>
        </authorList>
    </citation>
    <scope>NUCLEOTIDE SEQUENCE</scope>
    <source>
        <strain evidence="2">CFBP 3417</strain>
    </source>
</reference>
<accession>A0A9Q2W188</accession>